<dbReference type="CDD" id="cd10147">
    <property type="entry name" value="Wzt_C-like"/>
    <property type="match status" value="1"/>
</dbReference>
<dbReference type="InterPro" id="IPR050683">
    <property type="entry name" value="Bact_Polysacc_Export_ATP-bd"/>
</dbReference>
<dbReference type="PANTHER" id="PTHR46743:SF2">
    <property type="entry name" value="TEICHOIC ACIDS EXPORT ATP-BINDING PROTEIN TAGH"/>
    <property type="match status" value="1"/>
</dbReference>
<dbReference type="PANTHER" id="PTHR46743">
    <property type="entry name" value="TEICHOIC ACIDS EXPORT ATP-BINDING PROTEIN TAGH"/>
    <property type="match status" value="1"/>
</dbReference>
<dbReference type="InterPro" id="IPR027417">
    <property type="entry name" value="P-loop_NTPase"/>
</dbReference>
<evidence type="ECO:0000313" key="6">
    <source>
        <dbReference type="EMBL" id="KFN41925.1"/>
    </source>
</evidence>
<gene>
    <name evidence="6" type="ORF">N787_03940</name>
</gene>
<dbReference type="SMART" id="SM00382">
    <property type="entry name" value="AAA"/>
    <property type="match status" value="1"/>
</dbReference>
<keyword evidence="7" id="KW-1185">Reference proteome</keyword>
<dbReference type="OrthoDB" id="9778870at2"/>
<keyword evidence="4" id="KW-0067">ATP-binding</keyword>
<proteinExistence type="inferred from homology"/>
<dbReference type="GO" id="GO:0016887">
    <property type="term" value="F:ATP hydrolysis activity"/>
    <property type="evidence" value="ECO:0007669"/>
    <property type="project" value="InterPro"/>
</dbReference>
<keyword evidence="2" id="KW-0813">Transport</keyword>
<dbReference type="InterPro" id="IPR003593">
    <property type="entry name" value="AAA+_ATPase"/>
</dbReference>
<dbReference type="EMBL" id="AVCK01000055">
    <property type="protein sequence ID" value="KFN41925.1"/>
    <property type="molecule type" value="Genomic_DNA"/>
</dbReference>
<evidence type="ECO:0000256" key="4">
    <source>
        <dbReference type="ARBA" id="ARBA00022840"/>
    </source>
</evidence>
<protein>
    <recommendedName>
        <fullName evidence="5">ABC transporter domain-containing protein</fullName>
    </recommendedName>
</protein>
<dbReference type="PROSITE" id="PS50893">
    <property type="entry name" value="ABC_TRANSPORTER_2"/>
    <property type="match status" value="1"/>
</dbReference>
<dbReference type="Proteomes" id="UP000029393">
    <property type="component" value="Unassembled WGS sequence"/>
</dbReference>
<dbReference type="PATRIC" id="fig|1384056.3.peg.2306"/>
<keyword evidence="3" id="KW-0547">Nucleotide-binding</keyword>
<dbReference type="AlphaFoldDB" id="A0A091BC16"/>
<dbReference type="InterPro" id="IPR015860">
    <property type="entry name" value="ABC_transpr_TagH-like"/>
</dbReference>
<dbReference type="STRING" id="1384056.N787_03940"/>
<evidence type="ECO:0000256" key="3">
    <source>
        <dbReference type="ARBA" id="ARBA00022741"/>
    </source>
</evidence>
<dbReference type="GO" id="GO:0016020">
    <property type="term" value="C:membrane"/>
    <property type="evidence" value="ECO:0007669"/>
    <property type="project" value="InterPro"/>
</dbReference>
<dbReference type="PROSITE" id="PS00211">
    <property type="entry name" value="ABC_TRANSPORTER_1"/>
    <property type="match status" value="1"/>
</dbReference>
<dbReference type="Gene3D" id="2.70.50.60">
    <property type="entry name" value="abc- transporter (atp binding component) like domain"/>
    <property type="match status" value="1"/>
</dbReference>
<dbReference type="CDD" id="cd03220">
    <property type="entry name" value="ABC_KpsT_Wzt"/>
    <property type="match status" value="1"/>
</dbReference>
<organism evidence="6 7">
    <name type="scientific">Arenimonas metalli CF5-1</name>
    <dbReference type="NCBI Taxonomy" id="1384056"/>
    <lineage>
        <taxon>Bacteria</taxon>
        <taxon>Pseudomonadati</taxon>
        <taxon>Pseudomonadota</taxon>
        <taxon>Gammaproteobacteria</taxon>
        <taxon>Lysobacterales</taxon>
        <taxon>Lysobacteraceae</taxon>
        <taxon>Arenimonas</taxon>
    </lineage>
</organism>
<sequence>MSREVLAVENLGKAYLEFDSELQRFARWFGVPVKPRSEHWVLRHVSFRLQAGEAMGIVGQNGAGKSTLLKLITGTTRASEGLVRSGARISALLELGLGFNPELSGRENARHAGGLMGIAAEEIERLMPAIESFAEVGEYFDQPVRTYSSGMQMRVAFSVATAIRPDVLIVDEALAVGDAYFIHKSFQRIREFREAGTSLIIVSHDASAIQSLCDRAILLEGGQMILDGGPQEVLDYYNALIAEKENRTVRTSRVESSVATESGSGEATFESLQLLDANGTPIEFIGVADPVVLRARVRAHSAVSRLVFGYMIRDRLGQPVYGTNTHHTDQALTDLAAGEVVEFDVRFNAEFGPGSYSISVALSSTETHLVKNYQWKDLALVFTVANVRHPFFVGVAHVPPRISAQVIRPAEP</sequence>
<comment type="similarity">
    <text evidence="1">Belongs to the ABC transporter superfamily.</text>
</comment>
<dbReference type="InterPro" id="IPR029439">
    <property type="entry name" value="Wzt_C"/>
</dbReference>
<dbReference type="InterPro" id="IPR003439">
    <property type="entry name" value="ABC_transporter-like_ATP-bd"/>
</dbReference>
<dbReference type="RefSeq" id="WP_034214446.1">
    <property type="nucleotide sequence ID" value="NZ_AVCK01000055.1"/>
</dbReference>
<evidence type="ECO:0000256" key="2">
    <source>
        <dbReference type="ARBA" id="ARBA00022448"/>
    </source>
</evidence>
<evidence type="ECO:0000259" key="5">
    <source>
        <dbReference type="PROSITE" id="PS50893"/>
    </source>
</evidence>
<feature type="domain" description="ABC transporter" evidence="5">
    <location>
        <begin position="6"/>
        <end position="246"/>
    </location>
</feature>
<evidence type="ECO:0000313" key="7">
    <source>
        <dbReference type="Proteomes" id="UP000029393"/>
    </source>
</evidence>
<evidence type="ECO:0000256" key="1">
    <source>
        <dbReference type="ARBA" id="ARBA00005417"/>
    </source>
</evidence>
<name>A0A091BC16_9GAMM</name>
<accession>A0A091BC16</accession>
<dbReference type="Pfam" id="PF00005">
    <property type="entry name" value="ABC_tran"/>
    <property type="match status" value="1"/>
</dbReference>
<dbReference type="SUPFAM" id="SSF52540">
    <property type="entry name" value="P-loop containing nucleoside triphosphate hydrolases"/>
    <property type="match status" value="1"/>
</dbReference>
<dbReference type="Pfam" id="PF14524">
    <property type="entry name" value="Wzt_C"/>
    <property type="match status" value="1"/>
</dbReference>
<dbReference type="eggNOG" id="COG1134">
    <property type="taxonomic scope" value="Bacteria"/>
</dbReference>
<dbReference type="Gene3D" id="3.40.50.300">
    <property type="entry name" value="P-loop containing nucleotide triphosphate hydrolases"/>
    <property type="match status" value="1"/>
</dbReference>
<comment type="caution">
    <text evidence="6">The sequence shown here is derived from an EMBL/GenBank/DDBJ whole genome shotgun (WGS) entry which is preliminary data.</text>
</comment>
<dbReference type="GO" id="GO:0005524">
    <property type="term" value="F:ATP binding"/>
    <property type="evidence" value="ECO:0007669"/>
    <property type="project" value="UniProtKB-KW"/>
</dbReference>
<reference evidence="6 7" key="1">
    <citation type="submission" date="2013-09" db="EMBL/GenBank/DDBJ databases">
        <title>Genome sequencing of Arenimonas metalli.</title>
        <authorList>
            <person name="Chen F."/>
            <person name="Wang G."/>
        </authorList>
    </citation>
    <scope>NUCLEOTIDE SEQUENCE [LARGE SCALE GENOMIC DNA]</scope>
    <source>
        <strain evidence="6 7">CF5-1</strain>
    </source>
</reference>
<dbReference type="InterPro" id="IPR017871">
    <property type="entry name" value="ABC_transporter-like_CS"/>
</dbReference>
<dbReference type="GO" id="GO:0140359">
    <property type="term" value="F:ABC-type transporter activity"/>
    <property type="evidence" value="ECO:0007669"/>
    <property type="project" value="InterPro"/>
</dbReference>